<accession>A0A2G1W190</accession>
<proteinExistence type="predicted"/>
<organism evidence="5 6">
    <name type="scientific">Rhodopirellula bahusiensis</name>
    <dbReference type="NCBI Taxonomy" id="2014065"/>
    <lineage>
        <taxon>Bacteria</taxon>
        <taxon>Pseudomonadati</taxon>
        <taxon>Planctomycetota</taxon>
        <taxon>Planctomycetia</taxon>
        <taxon>Pirellulales</taxon>
        <taxon>Pirellulaceae</taxon>
        <taxon>Rhodopirellula</taxon>
    </lineage>
</organism>
<feature type="compositionally biased region" description="Low complexity" evidence="2">
    <location>
        <begin position="59"/>
        <end position="73"/>
    </location>
</feature>
<evidence type="ECO:0000256" key="1">
    <source>
        <dbReference type="ARBA" id="ARBA00001947"/>
    </source>
</evidence>
<keyword evidence="5" id="KW-0378">Hydrolase</keyword>
<evidence type="ECO:0000256" key="3">
    <source>
        <dbReference type="SAM" id="SignalP"/>
    </source>
</evidence>
<dbReference type="GeneID" id="90610943"/>
<feature type="region of interest" description="Disordered" evidence="2">
    <location>
        <begin position="43"/>
        <end position="116"/>
    </location>
</feature>
<feature type="region of interest" description="Disordered" evidence="2">
    <location>
        <begin position="228"/>
        <end position="274"/>
    </location>
</feature>
<dbReference type="PANTHER" id="PTHR42837:SF2">
    <property type="entry name" value="MEMBRANE METALLOPROTEASE ARASP2, CHLOROPLASTIC-RELATED"/>
    <property type="match status" value="1"/>
</dbReference>
<comment type="cofactor">
    <cofactor evidence="1">
        <name>Zn(2+)</name>
        <dbReference type="ChEBI" id="CHEBI:29105"/>
    </cofactor>
</comment>
<keyword evidence="3" id="KW-0732">Signal</keyword>
<evidence type="ECO:0000259" key="4">
    <source>
        <dbReference type="PROSITE" id="PS50106"/>
    </source>
</evidence>
<name>A0A2G1W190_9BACT</name>
<dbReference type="SUPFAM" id="SSF50156">
    <property type="entry name" value="PDZ domain-like"/>
    <property type="match status" value="2"/>
</dbReference>
<keyword evidence="6" id="KW-1185">Reference proteome</keyword>
<feature type="region of interest" description="Disordered" evidence="2">
    <location>
        <begin position="376"/>
        <end position="498"/>
    </location>
</feature>
<dbReference type="GO" id="GO:0004222">
    <property type="term" value="F:metalloendopeptidase activity"/>
    <property type="evidence" value="ECO:0007669"/>
    <property type="project" value="InterPro"/>
</dbReference>
<dbReference type="AlphaFoldDB" id="A0A2G1W190"/>
<dbReference type="EMBL" id="NIZW01000022">
    <property type="protein sequence ID" value="PHQ32786.1"/>
    <property type="molecule type" value="Genomic_DNA"/>
</dbReference>
<dbReference type="PROSITE" id="PS50106">
    <property type="entry name" value="PDZ"/>
    <property type="match status" value="1"/>
</dbReference>
<dbReference type="GO" id="GO:0006508">
    <property type="term" value="P:proteolysis"/>
    <property type="evidence" value="ECO:0007669"/>
    <property type="project" value="UniProtKB-KW"/>
</dbReference>
<evidence type="ECO:0000313" key="6">
    <source>
        <dbReference type="Proteomes" id="UP000225740"/>
    </source>
</evidence>
<comment type="caution">
    <text evidence="5">The sequence shown here is derived from an EMBL/GenBank/DDBJ whole genome shotgun (WGS) entry which is preliminary data.</text>
</comment>
<feature type="compositionally biased region" description="Pro residues" evidence="2">
    <location>
        <begin position="46"/>
        <end position="58"/>
    </location>
</feature>
<sequence length="513" mass="54191">MLRSRRRSNWIRWAVCLLMVSCIHAIDASDASAQRLIERLRTRIQTPPPSPLQQPPYQNPAASNRANSARTRTLATPFQRNNSSADRRAPTTQRTAPADQRRAAARNSQPAVTGRSGEIASDDIEFGMRVSPAVVGSYQGLRVDGFSPESRADEAGVRPGDLIVSIGNSRTRTLDEAISALNDIRSTPGQEPAVAMQLFRGGRLYRGNVPAIATARVAAKPPISLPNAGRSVLDDFDSERNRPSDNELPAPQLRAPATENLSPPTSNAGPTLARSRGSLGIEVRDATPQRGVLIVSVPDDTAGKVAGLATGDRIVSASGRLIRGTDDLLREISVLQPGDEIEFGLIRGDTMLQKQIEMGGPGGQPTRSAIANMESAAANANAESTDTGEANSGGFLGGMGSMFGKMLGGNTPNSQTPASEELPPPNAEPSATFTLPAPTESLPSPKPAAEPSTTADPLALPSDSVEPNVESLPPAKPAPASEPDSLPAEAKPPTVEELQREIQRLKQQLQAKE</sequence>
<evidence type="ECO:0000256" key="2">
    <source>
        <dbReference type="SAM" id="MobiDB-lite"/>
    </source>
</evidence>
<dbReference type="GO" id="GO:0016020">
    <property type="term" value="C:membrane"/>
    <property type="evidence" value="ECO:0007669"/>
    <property type="project" value="InterPro"/>
</dbReference>
<dbReference type="InterPro" id="IPR036034">
    <property type="entry name" value="PDZ_sf"/>
</dbReference>
<feature type="signal peptide" evidence="3">
    <location>
        <begin position="1"/>
        <end position="25"/>
    </location>
</feature>
<reference evidence="5 6" key="1">
    <citation type="submission" date="2017-06" db="EMBL/GenBank/DDBJ databases">
        <title>Description of Rhodopirellula bahusiensis sp. nov.</title>
        <authorList>
            <person name="Kizina J."/>
            <person name="Harder J."/>
        </authorList>
    </citation>
    <scope>NUCLEOTIDE SEQUENCE [LARGE SCALE GENOMIC DNA]</scope>
    <source>
        <strain evidence="5 6">SWK21</strain>
    </source>
</reference>
<dbReference type="OrthoDB" id="255839at2"/>
<dbReference type="InterPro" id="IPR004387">
    <property type="entry name" value="Pept_M50_Zn"/>
</dbReference>
<feature type="chain" id="PRO_5013827596" evidence="3">
    <location>
        <begin position="26"/>
        <end position="513"/>
    </location>
</feature>
<keyword evidence="5" id="KW-0645">Protease</keyword>
<dbReference type="InterPro" id="IPR041489">
    <property type="entry name" value="PDZ_6"/>
</dbReference>
<dbReference type="RefSeq" id="WP_099263116.1">
    <property type="nucleotide sequence ID" value="NZ_NIZW01000022.1"/>
</dbReference>
<dbReference type="PANTHER" id="PTHR42837">
    <property type="entry name" value="REGULATOR OF SIGMA-E PROTEASE RSEP"/>
    <property type="match status" value="1"/>
</dbReference>
<feature type="compositionally biased region" description="Polar residues" evidence="2">
    <location>
        <begin position="259"/>
        <end position="269"/>
    </location>
</feature>
<dbReference type="SMART" id="SM00228">
    <property type="entry name" value="PDZ"/>
    <property type="match status" value="2"/>
</dbReference>
<feature type="domain" description="PDZ" evidence="4">
    <location>
        <begin position="275"/>
        <end position="324"/>
    </location>
</feature>
<dbReference type="Pfam" id="PF13180">
    <property type="entry name" value="PDZ_2"/>
    <property type="match status" value="1"/>
</dbReference>
<evidence type="ECO:0000313" key="5">
    <source>
        <dbReference type="EMBL" id="PHQ32786.1"/>
    </source>
</evidence>
<dbReference type="Proteomes" id="UP000225740">
    <property type="component" value="Unassembled WGS sequence"/>
</dbReference>
<protein>
    <submittedName>
        <fullName evidence="5">Serine protease</fullName>
    </submittedName>
</protein>
<gene>
    <name evidence="5" type="ORF">CEE69_23665</name>
</gene>
<dbReference type="Pfam" id="PF17820">
    <property type="entry name" value="PDZ_6"/>
    <property type="match status" value="1"/>
</dbReference>
<feature type="compositionally biased region" description="Polar residues" evidence="2">
    <location>
        <begin position="74"/>
        <end position="95"/>
    </location>
</feature>
<dbReference type="Gene3D" id="2.30.42.10">
    <property type="match status" value="2"/>
</dbReference>
<dbReference type="InterPro" id="IPR001478">
    <property type="entry name" value="PDZ"/>
</dbReference>